<proteinExistence type="inferred from homology"/>
<dbReference type="InterPro" id="IPR024461">
    <property type="entry name" value="CCDC90-like"/>
</dbReference>
<dbReference type="PANTHER" id="PTHR14360">
    <property type="entry name" value="PROTEIN FMP32, MITOCHONDRIAL"/>
    <property type="match status" value="1"/>
</dbReference>
<dbReference type="OrthoDB" id="889336at2759"/>
<dbReference type="Gene3D" id="1.20.5.340">
    <property type="match status" value="1"/>
</dbReference>
<evidence type="ECO:0000256" key="8">
    <source>
        <dbReference type="SAM" id="Coils"/>
    </source>
</evidence>
<evidence type="ECO:0000256" key="2">
    <source>
        <dbReference type="ARBA" id="ARBA00007224"/>
    </source>
</evidence>
<dbReference type="GO" id="GO:0005743">
    <property type="term" value="C:mitochondrial inner membrane"/>
    <property type="evidence" value="ECO:0007669"/>
    <property type="project" value="TreeGrafter"/>
</dbReference>
<keyword evidence="3 9" id="KW-0812">Transmembrane</keyword>
<keyword evidence="7 9" id="KW-0472">Membrane</keyword>
<accession>A0A401SZK8</accession>
<dbReference type="GO" id="GO:0036444">
    <property type="term" value="P:calcium import into the mitochondrion"/>
    <property type="evidence" value="ECO:0007669"/>
    <property type="project" value="TreeGrafter"/>
</dbReference>
<sequence length="312" mass="35246">DVRRRAGGWKRAGEEEEDRAVMRARGLLSGCEVADLTLDLASSRCRVCATTVRTGDGVSPVGRPGLGLGCIQVVLHRMRLQPSQRQDVLRRGFTGSAAPLQYNLKKMDLPPLESRKFYFDTHAVVRELEGYGFSSKQSEVVVAALLRVMNSSMEVMYKDMATKIQQEVMLQQIMSHITAVKKDMIILEKSEFSAIRAANEKLKIELQQLKKQLVDEVVKISSNNKLDMNLEKSRVQEMLTGHERRVLETRADIVELHSQQNRAVTQINRKIDTEVAGLKTLLESHKLDTIKYLAGSVFTCLTIVLGFYRLWV</sequence>
<feature type="transmembrane region" description="Helical" evidence="9">
    <location>
        <begin position="292"/>
        <end position="311"/>
    </location>
</feature>
<evidence type="ECO:0000256" key="5">
    <source>
        <dbReference type="ARBA" id="ARBA00023054"/>
    </source>
</evidence>
<dbReference type="GO" id="GO:0051561">
    <property type="term" value="P:positive regulation of mitochondrial calcium ion concentration"/>
    <property type="evidence" value="ECO:0007669"/>
    <property type="project" value="TreeGrafter"/>
</dbReference>
<protein>
    <recommendedName>
        <fullName evidence="12">Mitochondrial calcium uniporter regulator 1</fullName>
    </recommendedName>
</protein>
<dbReference type="OMA" id="TMLETHK"/>
<organism evidence="10 11">
    <name type="scientific">Chiloscyllium punctatum</name>
    <name type="common">Brownbanded bambooshark</name>
    <name type="synonym">Hemiscyllium punctatum</name>
    <dbReference type="NCBI Taxonomy" id="137246"/>
    <lineage>
        <taxon>Eukaryota</taxon>
        <taxon>Metazoa</taxon>
        <taxon>Chordata</taxon>
        <taxon>Craniata</taxon>
        <taxon>Vertebrata</taxon>
        <taxon>Chondrichthyes</taxon>
        <taxon>Elasmobranchii</taxon>
        <taxon>Galeomorphii</taxon>
        <taxon>Galeoidea</taxon>
        <taxon>Orectolobiformes</taxon>
        <taxon>Hemiscylliidae</taxon>
        <taxon>Chiloscyllium</taxon>
    </lineage>
</organism>
<evidence type="ECO:0000256" key="3">
    <source>
        <dbReference type="ARBA" id="ARBA00022692"/>
    </source>
</evidence>
<evidence type="ECO:0000256" key="6">
    <source>
        <dbReference type="ARBA" id="ARBA00023128"/>
    </source>
</evidence>
<evidence type="ECO:0000313" key="11">
    <source>
        <dbReference type="Proteomes" id="UP000287033"/>
    </source>
</evidence>
<gene>
    <name evidence="10" type="ORF">chiPu_0014317</name>
</gene>
<comment type="caution">
    <text evidence="10">The sequence shown here is derived from an EMBL/GenBank/DDBJ whole genome shotgun (WGS) entry which is preliminary data.</text>
</comment>
<comment type="similarity">
    <text evidence="2">Belongs to the CCDC90 family.</text>
</comment>
<reference evidence="10 11" key="1">
    <citation type="journal article" date="2018" name="Nat. Ecol. Evol.">
        <title>Shark genomes provide insights into elasmobranch evolution and the origin of vertebrates.</title>
        <authorList>
            <person name="Hara Y"/>
            <person name="Yamaguchi K"/>
            <person name="Onimaru K"/>
            <person name="Kadota M"/>
            <person name="Koyanagi M"/>
            <person name="Keeley SD"/>
            <person name="Tatsumi K"/>
            <person name="Tanaka K"/>
            <person name="Motone F"/>
            <person name="Kageyama Y"/>
            <person name="Nozu R"/>
            <person name="Adachi N"/>
            <person name="Nishimura O"/>
            <person name="Nakagawa R"/>
            <person name="Tanegashima C"/>
            <person name="Kiyatake I"/>
            <person name="Matsumoto R"/>
            <person name="Murakumo K"/>
            <person name="Nishida K"/>
            <person name="Terakita A"/>
            <person name="Kuratani S"/>
            <person name="Sato K"/>
            <person name="Hyodo S Kuraku.S."/>
        </authorList>
    </citation>
    <scope>NUCLEOTIDE SEQUENCE [LARGE SCALE GENOMIC DNA]</scope>
</reference>
<feature type="coiled-coil region" evidence="8">
    <location>
        <begin position="192"/>
        <end position="219"/>
    </location>
</feature>
<evidence type="ECO:0000256" key="9">
    <source>
        <dbReference type="SAM" id="Phobius"/>
    </source>
</evidence>
<dbReference type="PANTHER" id="PTHR14360:SF11">
    <property type="entry name" value="MITOCHONDRIAL CALCIUM UNIPORTER REGULATOR 1"/>
    <property type="match status" value="1"/>
</dbReference>
<comment type="subcellular location">
    <subcellularLocation>
        <location evidence="1">Mitochondrion membrane</location>
    </subcellularLocation>
</comment>
<keyword evidence="4 9" id="KW-1133">Transmembrane helix</keyword>
<dbReference type="FunFam" id="1.20.5.340:FF:000015">
    <property type="entry name" value="Mitochondrial calcium uniporter regulator 1"/>
    <property type="match status" value="1"/>
</dbReference>
<dbReference type="Proteomes" id="UP000287033">
    <property type="component" value="Unassembled WGS sequence"/>
</dbReference>
<evidence type="ECO:0000313" key="10">
    <source>
        <dbReference type="EMBL" id="GCC35829.1"/>
    </source>
</evidence>
<evidence type="ECO:0000256" key="7">
    <source>
        <dbReference type="ARBA" id="ARBA00023136"/>
    </source>
</evidence>
<keyword evidence="11" id="KW-1185">Reference proteome</keyword>
<dbReference type="Pfam" id="PF07798">
    <property type="entry name" value="CCDC90-like"/>
    <property type="match status" value="1"/>
</dbReference>
<dbReference type="STRING" id="137246.A0A401SZK8"/>
<feature type="non-terminal residue" evidence="10">
    <location>
        <position position="1"/>
    </location>
</feature>
<dbReference type="AlphaFoldDB" id="A0A401SZK8"/>
<evidence type="ECO:0008006" key="12">
    <source>
        <dbReference type="Google" id="ProtNLM"/>
    </source>
</evidence>
<evidence type="ECO:0000256" key="1">
    <source>
        <dbReference type="ARBA" id="ARBA00004325"/>
    </source>
</evidence>
<dbReference type="EMBL" id="BEZZ01000748">
    <property type="protein sequence ID" value="GCC35829.1"/>
    <property type="molecule type" value="Genomic_DNA"/>
</dbReference>
<evidence type="ECO:0000256" key="4">
    <source>
        <dbReference type="ARBA" id="ARBA00022989"/>
    </source>
</evidence>
<keyword evidence="6" id="KW-0496">Mitochondrion</keyword>
<keyword evidence="5 8" id="KW-0175">Coiled coil</keyword>
<name>A0A401SZK8_CHIPU</name>